<dbReference type="Pfam" id="PF10604">
    <property type="entry name" value="Polyketide_cyc2"/>
    <property type="match status" value="1"/>
</dbReference>
<dbReference type="InterPro" id="IPR019587">
    <property type="entry name" value="Polyketide_cyclase/dehydratase"/>
</dbReference>
<gene>
    <name evidence="1" type="ORF">sS8_2927</name>
</gene>
<dbReference type="InterPro" id="IPR023393">
    <property type="entry name" value="START-like_dom_sf"/>
</dbReference>
<evidence type="ECO:0000313" key="1">
    <source>
        <dbReference type="EMBL" id="BBA34871.1"/>
    </source>
</evidence>
<dbReference type="RefSeq" id="WP_197716523.1">
    <property type="nucleotide sequence ID" value="NZ_AP017928.1"/>
</dbReference>
<keyword evidence="2" id="KW-1185">Reference proteome</keyword>
<accession>A0A250KV62</accession>
<dbReference type="EMBL" id="AP017928">
    <property type="protein sequence ID" value="BBA34871.1"/>
    <property type="molecule type" value="Genomic_DNA"/>
</dbReference>
<dbReference type="Gene3D" id="3.30.530.20">
    <property type="match status" value="1"/>
</dbReference>
<name>A0A250KV62_9GAMM</name>
<sequence length="156" mass="17908">MMFGSSQPVKAKATTVIKKPVDEVFHFISDEFFANYPKWSPEVVELRCLSEGPLRLGTLARQVRVDHGHRTESTFRVTDYQPNKRLCFSGVSSPYRCVYDFEQKTMPTPSTQVAFTFELSELELFMRPFEKLIRVAVQDGAERTVKNLKGLLEGHE</sequence>
<dbReference type="AlphaFoldDB" id="A0A250KV62"/>
<evidence type="ECO:0008006" key="3">
    <source>
        <dbReference type="Google" id="ProtNLM"/>
    </source>
</evidence>
<reference evidence="1 2" key="1">
    <citation type="submission" date="2016-12" db="EMBL/GenBank/DDBJ databases">
        <title>Genome sequencing of Methylocaldum marinum.</title>
        <authorList>
            <person name="Takeuchi M."/>
            <person name="Kamagata Y."/>
            <person name="Hiraoka S."/>
            <person name="Oshima K."/>
            <person name="Hattori M."/>
            <person name="Iwasaki W."/>
        </authorList>
    </citation>
    <scope>NUCLEOTIDE SEQUENCE [LARGE SCALE GENOMIC DNA]</scope>
    <source>
        <strain evidence="1 2">S8</strain>
    </source>
</reference>
<dbReference type="CDD" id="cd08865">
    <property type="entry name" value="SRPBCC_10"/>
    <property type="match status" value="1"/>
</dbReference>
<dbReference type="KEGG" id="mmai:sS8_2927"/>
<evidence type="ECO:0000313" key="2">
    <source>
        <dbReference type="Proteomes" id="UP000266313"/>
    </source>
</evidence>
<dbReference type="Proteomes" id="UP000266313">
    <property type="component" value="Chromosome"/>
</dbReference>
<dbReference type="SUPFAM" id="SSF55961">
    <property type="entry name" value="Bet v1-like"/>
    <property type="match status" value="1"/>
</dbReference>
<proteinExistence type="predicted"/>
<organism evidence="1 2">
    <name type="scientific">Methylocaldum marinum</name>
    <dbReference type="NCBI Taxonomy" id="1432792"/>
    <lineage>
        <taxon>Bacteria</taxon>
        <taxon>Pseudomonadati</taxon>
        <taxon>Pseudomonadota</taxon>
        <taxon>Gammaproteobacteria</taxon>
        <taxon>Methylococcales</taxon>
        <taxon>Methylococcaceae</taxon>
        <taxon>Methylocaldum</taxon>
    </lineage>
</organism>
<protein>
    <recommendedName>
        <fullName evidence="3">Polyketide cyclase/dehydrase</fullName>
    </recommendedName>
</protein>